<organism evidence="2 3">
    <name type="scientific">Porites evermanni</name>
    <dbReference type="NCBI Taxonomy" id="104178"/>
    <lineage>
        <taxon>Eukaryota</taxon>
        <taxon>Metazoa</taxon>
        <taxon>Cnidaria</taxon>
        <taxon>Anthozoa</taxon>
        <taxon>Hexacorallia</taxon>
        <taxon>Scleractinia</taxon>
        <taxon>Fungiina</taxon>
        <taxon>Poritidae</taxon>
        <taxon>Porites</taxon>
    </lineage>
</organism>
<sequence length="310" mass="34787">MYSKLVCCGFNHRAHTNNAKRGKSEHSRGNAGCYHCAYLILSLLSIGERAGIMIKRYDFSDPQAGKDVCDRRTAALKAHMRRYINKGKIFYLTNKIATDIKTAIDSYGGVKGCHAAVVKIQESNQTMKKHTMTGIQALNNFSFESAGLRVWRAYNVESGKLFTPTQVKPFGLPQGPTGLQVVQPFSIPWEDVSVFRSVSTRVKCVCPQPCPPQPVEDSPADEATRAFFSCPEEGCRKTYQSFTNLQKHLDVGKHLVKLERESTFDSVKKKWAEMCKEVWGSYIHRETASNPQTSRYDPTCQISSGWALKT</sequence>
<name>A0ABN8PVY6_9CNID</name>
<dbReference type="InterPro" id="IPR013087">
    <property type="entry name" value="Znf_C2H2_type"/>
</dbReference>
<evidence type="ECO:0000313" key="3">
    <source>
        <dbReference type="Proteomes" id="UP001159427"/>
    </source>
</evidence>
<dbReference type="PANTHER" id="PTHR33845">
    <property type="entry name" value="C2H2-TYPE DOMAIN-CONTAINING PROTEIN"/>
    <property type="match status" value="1"/>
</dbReference>
<protein>
    <recommendedName>
        <fullName evidence="1">C2H2-type domain-containing protein</fullName>
    </recommendedName>
</protein>
<evidence type="ECO:0000259" key="1">
    <source>
        <dbReference type="PROSITE" id="PS00028"/>
    </source>
</evidence>
<accession>A0ABN8PVY6</accession>
<keyword evidence="3" id="KW-1185">Reference proteome</keyword>
<dbReference type="PROSITE" id="PS00028">
    <property type="entry name" value="ZINC_FINGER_C2H2_1"/>
    <property type="match status" value="1"/>
</dbReference>
<comment type="caution">
    <text evidence="2">The sequence shown here is derived from an EMBL/GenBank/DDBJ whole genome shotgun (WGS) entry which is preliminary data.</text>
</comment>
<dbReference type="PANTHER" id="PTHR33845:SF1">
    <property type="entry name" value="C2H2-TYPE DOMAIN-CONTAINING PROTEIN"/>
    <property type="match status" value="1"/>
</dbReference>
<dbReference type="EMBL" id="CALNXI010001024">
    <property type="protein sequence ID" value="CAH3151973.1"/>
    <property type="molecule type" value="Genomic_DNA"/>
</dbReference>
<proteinExistence type="predicted"/>
<evidence type="ECO:0000313" key="2">
    <source>
        <dbReference type="EMBL" id="CAH3151973.1"/>
    </source>
</evidence>
<gene>
    <name evidence="2" type="ORF">PEVE_00000606</name>
</gene>
<reference evidence="2 3" key="1">
    <citation type="submission" date="2022-05" db="EMBL/GenBank/DDBJ databases">
        <authorList>
            <consortium name="Genoscope - CEA"/>
            <person name="William W."/>
        </authorList>
    </citation>
    <scope>NUCLEOTIDE SEQUENCE [LARGE SCALE GENOMIC DNA]</scope>
</reference>
<feature type="domain" description="C2H2-type" evidence="1">
    <location>
        <begin position="230"/>
        <end position="254"/>
    </location>
</feature>
<dbReference type="Proteomes" id="UP001159427">
    <property type="component" value="Unassembled WGS sequence"/>
</dbReference>